<dbReference type="InterPro" id="IPR023614">
    <property type="entry name" value="Porin_dom_sf"/>
</dbReference>
<dbReference type="Gene3D" id="2.40.160.10">
    <property type="entry name" value="Porin"/>
    <property type="match status" value="1"/>
</dbReference>
<evidence type="ECO:0000256" key="1">
    <source>
        <dbReference type="SAM" id="SignalP"/>
    </source>
</evidence>
<dbReference type="EMBL" id="CP072801">
    <property type="protein sequence ID" value="QTR47564.1"/>
    <property type="molecule type" value="Genomic_DNA"/>
</dbReference>
<proteinExistence type="predicted"/>
<keyword evidence="3" id="KW-1185">Reference proteome</keyword>
<sequence>MKTSVRLSVVSSLAVLLMSAGAMAADAAASPSKTFTIGGDVQLDITADDGGSGFTVYNAATDDASGDSGGNFTHGGRIKLNAVGEIKGEDYFIKGVAQPLVPFQGNDMQYEDVYLQMGREKWDAQIGRFEAFNLFPLGNDTLITHAGAGEAKVYEANKVRGRKDDVLHVALHSNPSDQLKLEMGLMANKTGSNDSFTGVRPALQYKVGNTTLHAGFESVSDKASATTKLTQNGIGLGAAFKVGTADVNASVSRLKEKSTGVADADVTSFGVNMKRGGLGGGWINSTTDNGAAAKPKVNTLYATYTVPLFSVKDATVTFAANTSQADNVVKDDKLNAVRMRFDYAF</sequence>
<gene>
    <name evidence="2" type="ORF">J9253_06420</name>
</gene>
<protein>
    <submittedName>
        <fullName evidence="2">Carbohydrate porin</fullName>
    </submittedName>
</protein>
<dbReference type="SUPFAM" id="SSF56935">
    <property type="entry name" value="Porins"/>
    <property type="match status" value="1"/>
</dbReference>
<reference evidence="2 3" key="1">
    <citation type="submission" date="2021-04" db="EMBL/GenBank/DDBJ databases">
        <title>Genomics, taxonomy and metabolism of representatives of sulfur bacteria of the genus Thiothrix: Thiothrix fructosivorans QT, Thiothrix unzii A1T and three new species, Thiothrix subterranea sp. nov., Thiothrix litoralis sp. nov. and 'Candidatus Thiothrix anitrata' sp. nov.</title>
        <authorList>
            <person name="Ravin N.V."/>
            <person name="Smolyakov D."/>
            <person name="Rudenko T.S."/>
            <person name="Mardanov A.V."/>
            <person name="Beletsky A.V."/>
            <person name="Markov N.D."/>
            <person name="Fomenkov A.I."/>
            <person name="Roberts R.J."/>
            <person name="Karnachuk O.V."/>
            <person name="Novikov A."/>
            <person name="Grabovich M.Y."/>
        </authorList>
    </citation>
    <scope>NUCLEOTIDE SEQUENCE [LARGE SCALE GENOMIC DNA]</scope>
    <source>
        <strain evidence="2 3">AS</strain>
    </source>
</reference>
<organism evidence="2 3">
    <name type="scientific">Thiothrix litoralis</name>
    <dbReference type="NCBI Taxonomy" id="2891210"/>
    <lineage>
        <taxon>Bacteria</taxon>
        <taxon>Pseudomonadati</taxon>
        <taxon>Pseudomonadota</taxon>
        <taxon>Gammaproteobacteria</taxon>
        <taxon>Thiotrichales</taxon>
        <taxon>Thiotrichaceae</taxon>
        <taxon>Thiothrix</taxon>
    </lineage>
</organism>
<keyword evidence="1" id="KW-0732">Signal</keyword>
<dbReference type="Proteomes" id="UP000672039">
    <property type="component" value="Chromosome"/>
</dbReference>
<evidence type="ECO:0000313" key="3">
    <source>
        <dbReference type="Proteomes" id="UP000672039"/>
    </source>
</evidence>
<dbReference type="InterPro" id="IPR016963">
    <property type="entry name" value="Glycoporin_RafY"/>
</dbReference>
<name>A0ABX7X157_9GAMM</name>
<evidence type="ECO:0000313" key="2">
    <source>
        <dbReference type="EMBL" id="QTR47564.1"/>
    </source>
</evidence>
<feature type="signal peptide" evidence="1">
    <location>
        <begin position="1"/>
        <end position="24"/>
    </location>
</feature>
<accession>A0ABX7X157</accession>
<dbReference type="Pfam" id="PF16966">
    <property type="entry name" value="Porin_8"/>
    <property type="match status" value="1"/>
</dbReference>
<feature type="chain" id="PRO_5047074062" evidence="1">
    <location>
        <begin position="25"/>
        <end position="345"/>
    </location>
</feature>
<dbReference type="RefSeq" id="WP_210223825.1">
    <property type="nucleotide sequence ID" value="NZ_CP072801.1"/>
</dbReference>